<comment type="caution">
    <text evidence="1">The sequence shown here is derived from an EMBL/GenBank/DDBJ whole genome shotgun (WGS) entry which is preliminary data.</text>
</comment>
<organism evidence="1 2">
    <name type="scientific">Brassica cretica</name>
    <name type="common">Mustard</name>
    <dbReference type="NCBI Taxonomy" id="69181"/>
    <lineage>
        <taxon>Eukaryota</taxon>
        <taxon>Viridiplantae</taxon>
        <taxon>Streptophyta</taxon>
        <taxon>Embryophyta</taxon>
        <taxon>Tracheophyta</taxon>
        <taxon>Spermatophyta</taxon>
        <taxon>Magnoliopsida</taxon>
        <taxon>eudicotyledons</taxon>
        <taxon>Gunneridae</taxon>
        <taxon>Pentapetalae</taxon>
        <taxon>rosids</taxon>
        <taxon>malvids</taxon>
        <taxon>Brassicales</taxon>
        <taxon>Brassicaceae</taxon>
        <taxon>Brassiceae</taxon>
        <taxon>Brassica</taxon>
    </lineage>
</organism>
<evidence type="ECO:0000313" key="2">
    <source>
        <dbReference type="Proteomes" id="UP000712281"/>
    </source>
</evidence>
<proteinExistence type="predicted"/>
<dbReference type="Proteomes" id="UP000712281">
    <property type="component" value="Unassembled WGS sequence"/>
</dbReference>
<accession>A0A8S9L0D2</accession>
<dbReference type="AlphaFoldDB" id="A0A8S9L0D2"/>
<name>A0A8S9L0D2_BRACR</name>
<evidence type="ECO:0000313" key="1">
    <source>
        <dbReference type="EMBL" id="KAF2599491.1"/>
    </source>
</evidence>
<reference evidence="1" key="1">
    <citation type="submission" date="2019-12" db="EMBL/GenBank/DDBJ databases">
        <title>Genome sequencing and annotation of Brassica cretica.</title>
        <authorList>
            <person name="Studholme D.J."/>
            <person name="Sarris P.F."/>
        </authorList>
    </citation>
    <scope>NUCLEOTIDE SEQUENCE</scope>
    <source>
        <strain evidence="1">PFS-001/15</strain>
        <tissue evidence="1">Leaf</tissue>
    </source>
</reference>
<gene>
    <name evidence="1" type="ORF">F2Q68_00011692</name>
</gene>
<protein>
    <submittedName>
        <fullName evidence="1">Uncharacterized protein</fullName>
    </submittedName>
</protein>
<dbReference type="EMBL" id="QGKW02000717">
    <property type="protein sequence ID" value="KAF2599491.1"/>
    <property type="molecule type" value="Genomic_DNA"/>
</dbReference>
<sequence>MDGEDTPGKRVKEMAEADGSAAIETVSLMSFSGITDMNCHCCFTLFLAHQVLDESPTRRKQSFHEKASSFSFTKC</sequence>